<organism evidence="3 4">
    <name type="scientific">Kangsaoukella pontilimi</name>
    <dbReference type="NCBI Taxonomy" id="2691042"/>
    <lineage>
        <taxon>Bacteria</taxon>
        <taxon>Pseudomonadati</taxon>
        <taxon>Pseudomonadota</taxon>
        <taxon>Alphaproteobacteria</taxon>
        <taxon>Rhodobacterales</taxon>
        <taxon>Paracoccaceae</taxon>
        <taxon>Kangsaoukella</taxon>
    </lineage>
</organism>
<gene>
    <name evidence="3" type="ORF">GQ651_02005</name>
</gene>
<evidence type="ECO:0000313" key="3">
    <source>
        <dbReference type="EMBL" id="MXQ06611.1"/>
    </source>
</evidence>
<reference evidence="3 4" key="2">
    <citation type="submission" date="2020-03" db="EMBL/GenBank/DDBJ databases">
        <title>Kangsaoukella pontilimi gen. nov., sp. nov., a new member of the family Rhodobacteraceae isolated from a tidal mudflat.</title>
        <authorList>
            <person name="Kim I.S."/>
        </authorList>
    </citation>
    <scope>NUCLEOTIDE SEQUENCE [LARGE SCALE GENOMIC DNA]</scope>
    <source>
        <strain evidence="3 4">GH1-50</strain>
    </source>
</reference>
<feature type="domain" description="YHS" evidence="2">
    <location>
        <begin position="46"/>
        <end position="91"/>
    </location>
</feature>
<dbReference type="Proteomes" id="UP000480350">
    <property type="component" value="Unassembled WGS sequence"/>
</dbReference>
<proteinExistence type="predicted"/>
<keyword evidence="4" id="KW-1185">Reference proteome</keyword>
<evidence type="ECO:0000313" key="4">
    <source>
        <dbReference type="Proteomes" id="UP000480350"/>
    </source>
</evidence>
<sequence>MISRRHLILSAAALPLAGSLASPAMAAEPPVFQMGGVAINGIDPVAYFTQAKPVEGSDAERLTYMGADFLFASAENREMFEANPAKYAPQYGGYCAYAVSKGYTATTDPKAWSVYNDRLYLNYSRAVRALWAVDKEGHIERADANWPSVLG</sequence>
<feature type="signal peptide" evidence="1">
    <location>
        <begin position="1"/>
        <end position="26"/>
    </location>
</feature>
<accession>A0A7C9MB56</accession>
<dbReference type="NCBIfam" id="NF041384">
    <property type="entry name" value="YHS_seleno_dom"/>
    <property type="match status" value="1"/>
</dbReference>
<evidence type="ECO:0000256" key="1">
    <source>
        <dbReference type="SAM" id="SignalP"/>
    </source>
</evidence>
<evidence type="ECO:0000259" key="2">
    <source>
        <dbReference type="Pfam" id="PF04945"/>
    </source>
</evidence>
<dbReference type="RefSeq" id="WP_160762540.1">
    <property type="nucleotide sequence ID" value="NZ_WUPT01000001.1"/>
</dbReference>
<keyword evidence="1" id="KW-0732">Signal</keyword>
<dbReference type="EMBL" id="WUPT01000001">
    <property type="protein sequence ID" value="MXQ06611.1"/>
    <property type="molecule type" value="Genomic_DNA"/>
</dbReference>
<dbReference type="InterPro" id="IPR007029">
    <property type="entry name" value="YHS_dom"/>
</dbReference>
<dbReference type="Pfam" id="PF04945">
    <property type="entry name" value="YHS"/>
    <property type="match status" value="1"/>
</dbReference>
<feature type="chain" id="PRO_5028875040" evidence="1">
    <location>
        <begin position="27"/>
        <end position="151"/>
    </location>
</feature>
<reference evidence="3 4" key="1">
    <citation type="submission" date="2019-12" db="EMBL/GenBank/DDBJ databases">
        <authorList>
            <person name="Lee S.D."/>
        </authorList>
    </citation>
    <scope>NUCLEOTIDE SEQUENCE [LARGE SCALE GENOMIC DNA]</scope>
    <source>
        <strain evidence="3 4">GH1-50</strain>
    </source>
</reference>
<name>A0A7C9MB56_9RHOB</name>
<dbReference type="PROSITE" id="PS51318">
    <property type="entry name" value="TAT"/>
    <property type="match status" value="1"/>
</dbReference>
<dbReference type="AlphaFoldDB" id="A0A7C9MB56"/>
<comment type="caution">
    <text evidence="3">The sequence shown here is derived from an EMBL/GenBank/DDBJ whole genome shotgun (WGS) entry which is preliminary data.</text>
</comment>
<dbReference type="InterPro" id="IPR006311">
    <property type="entry name" value="TAT_signal"/>
</dbReference>
<protein>
    <submittedName>
        <fullName evidence="3">YHS domain-containing protein</fullName>
    </submittedName>
</protein>